<reference evidence="11 12" key="2">
    <citation type="journal article" date="2006" name="J. Microbiol. Methods">
        <title>Genomic flank-sequencing of plasposon insertion sites for rapid identification of functional genes.</title>
        <authorList>
            <person name="Leveau J.H."/>
            <person name="Gerards S."/>
            <person name="Fritsche K."/>
            <person name="Zondag G."/>
            <person name="van Veen J.A."/>
        </authorList>
    </citation>
    <scope>NUCLEOTIDE SEQUENCE [LARGE SCALE GENOMIC DNA]</scope>
    <source>
        <strain evidence="11 12">Ter331</strain>
    </source>
</reference>
<keyword evidence="3" id="KW-1003">Cell membrane</keyword>
<evidence type="ECO:0000256" key="5">
    <source>
        <dbReference type="ARBA" id="ARBA00022989"/>
    </source>
</evidence>
<gene>
    <name evidence="11" type="primary">sugE</name>
    <name evidence="11" type="ordered locus">CFU_3211</name>
</gene>
<feature type="transmembrane region" description="Helical" evidence="10">
    <location>
        <begin position="115"/>
        <end position="133"/>
    </location>
</feature>
<dbReference type="InterPro" id="IPR000390">
    <property type="entry name" value="Small_drug/metabolite_transptr"/>
</dbReference>
<evidence type="ECO:0000256" key="4">
    <source>
        <dbReference type="ARBA" id="ARBA00022692"/>
    </source>
</evidence>
<dbReference type="Pfam" id="PF00893">
    <property type="entry name" value="Multi_Drug_Res"/>
    <property type="match status" value="1"/>
</dbReference>
<evidence type="ECO:0000256" key="3">
    <source>
        <dbReference type="ARBA" id="ARBA00022475"/>
    </source>
</evidence>
<dbReference type="EMBL" id="CP002745">
    <property type="protein sequence ID" value="AEK63035.1"/>
    <property type="molecule type" value="Genomic_DNA"/>
</dbReference>
<name>G0AAA1_COLFT</name>
<dbReference type="HOGENOM" id="CLU_133067_1_1_4"/>
<organism evidence="11 12">
    <name type="scientific">Collimonas fungivorans (strain Ter331)</name>
    <dbReference type="NCBI Taxonomy" id="1005048"/>
    <lineage>
        <taxon>Bacteria</taxon>
        <taxon>Pseudomonadati</taxon>
        <taxon>Pseudomonadota</taxon>
        <taxon>Betaproteobacteria</taxon>
        <taxon>Burkholderiales</taxon>
        <taxon>Oxalobacteraceae</taxon>
        <taxon>Collimonas</taxon>
    </lineage>
</organism>
<dbReference type="PANTHER" id="PTHR30561">
    <property type="entry name" value="SMR FAMILY PROTON-DEPENDENT DRUG EFFLUX TRANSPORTER SUGE"/>
    <property type="match status" value="1"/>
</dbReference>
<evidence type="ECO:0000256" key="1">
    <source>
        <dbReference type="ARBA" id="ARBA00004651"/>
    </source>
</evidence>
<dbReference type="InterPro" id="IPR045324">
    <property type="entry name" value="Small_multidrug_res"/>
</dbReference>
<dbReference type="GO" id="GO:0022857">
    <property type="term" value="F:transmembrane transporter activity"/>
    <property type="evidence" value="ECO:0007669"/>
    <property type="project" value="InterPro"/>
</dbReference>
<evidence type="ECO:0000313" key="11">
    <source>
        <dbReference type="EMBL" id="AEK63035.1"/>
    </source>
</evidence>
<evidence type="ECO:0000256" key="7">
    <source>
        <dbReference type="ARBA" id="ARBA00038151"/>
    </source>
</evidence>
<dbReference type="FunFam" id="1.10.3730.20:FF:000001">
    <property type="entry name" value="Quaternary ammonium compound resistance transporter SugE"/>
    <property type="match status" value="1"/>
</dbReference>
<comment type="subcellular location">
    <subcellularLocation>
        <location evidence="1 9">Cell membrane</location>
        <topology evidence="1 9">Multi-pass membrane protein</topology>
    </subcellularLocation>
</comment>
<feature type="transmembrane region" description="Helical" evidence="10">
    <location>
        <begin position="31"/>
        <end position="50"/>
    </location>
</feature>
<evidence type="ECO:0000256" key="8">
    <source>
        <dbReference type="ARBA" id="ARBA00039168"/>
    </source>
</evidence>
<dbReference type="InterPro" id="IPR037185">
    <property type="entry name" value="EmrE-like"/>
</dbReference>
<dbReference type="Proteomes" id="UP000008392">
    <property type="component" value="Chromosome"/>
</dbReference>
<dbReference type="AlphaFoldDB" id="G0AAA1"/>
<evidence type="ECO:0000256" key="10">
    <source>
        <dbReference type="SAM" id="Phobius"/>
    </source>
</evidence>
<reference evidence="11 12" key="3">
    <citation type="journal article" date="2008" name="FEMS Microbiol. Ecol.">
        <title>Identification and characterization of genes underlying chitinolysis in Collimonas fungivorans Ter331.</title>
        <authorList>
            <person name="Fritsche K."/>
            <person name="de Boer W."/>
            <person name="Gerards S."/>
            <person name="van den Berg M."/>
            <person name="van Veen J.A."/>
            <person name="Leveau J.H."/>
        </authorList>
    </citation>
    <scope>NUCLEOTIDE SEQUENCE [LARGE SCALE GENOMIC DNA]</scope>
    <source>
        <strain evidence="11 12">Ter331</strain>
    </source>
</reference>
<reference evidence="11 12" key="4">
    <citation type="journal article" date="2010" name="Environ. Microbiol.">
        <title>The bacterial genus Collimonas: mycophagy, weathering and other adaptive solutions to life in oligotrophic soil environments.</title>
        <authorList>
            <person name="Leveau J.H."/>
            <person name="Uroz S."/>
            <person name="de Boer W."/>
        </authorList>
    </citation>
    <scope>NUCLEOTIDE SEQUENCE [LARGE SCALE GENOMIC DNA]</scope>
    <source>
        <strain evidence="11 12">Ter331</strain>
    </source>
</reference>
<evidence type="ECO:0000256" key="6">
    <source>
        <dbReference type="ARBA" id="ARBA00023136"/>
    </source>
</evidence>
<feature type="transmembrane region" description="Helical" evidence="10">
    <location>
        <begin position="89"/>
        <end position="108"/>
    </location>
</feature>
<proteinExistence type="inferred from homology"/>
<keyword evidence="5 10" id="KW-1133">Transmembrane helix</keyword>
<dbReference type="KEGG" id="cfu:CFU_3211"/>
<evidence type="ECO:0000256" key="2">
    <source>
        <dbReference type="ARBA" id="ARBA00022448"/>
    </source>
</evidence>
<evidence type="ECO:0000256" key="9">
    <source>
        <dbReference type="RuleBase" id="RU003942"/>
    </source>
</evidence>
<sequence>MSRFIPAPGRPGAAAHCISTGDDPIFYGGRMAWIILVLAGIAEVIWAVGLKYSEGFTRNLPSLITCVGMAISIWLLAIAMRTLPLGTAYAVWTGIGAVGSFIAGIVLLGEAVSLARIASVSLIVLGLIGLKLSTAA</sequence>
<accession>G0AAA1</accession>
<reference evidence="11 12" key="1">
    <citation type="journal article" date="2004" name="Environ. Microbiol.">
        <title>Phylogeny-function analysis of (meta)genomic libraries: screening for expression of ribosomal RNA genes by large-insert library fluorescent in situ hybridization (LIL-FISH).</title>
        <authorList>
            <person name="Leveau J.H."/>
            <person name="Gerards S."/>
            <person name="de Boer W."/>
            <person name="van Veen J.A."/>
        </authorList>
    </citation>
    <scope>NUCLEOTIDE SEQUENCE [LARGE SCALE GENOMIC DNA]</scope>
    <source>
        <strain evidence="11 12">Ter331</strain>
    </source>
</reference>
<dbReference type="PANTHER" id="PTHR30561:SF0">
    <property type="entry name" value="GUANIDINIUM EXPORTER"/>
    <property type="match status" value="1"/>
</dbReference>
<reference evidence="12" key="6">
    <citation type="submission" date="2011-05" db="EMBL/GenBank/DDBJ databases">
        <title>Complete sequence of Collimonas fungivorans Ter331.</title>
        <authorList>
            <person name="Leveau J.H."/>
        </authorList>
    </citation>
    <scope>NUCLEOTIDE SEQUENCE [LARGE SCALE GENOMIC DNA]</scope>
    <source>
        <strain evidence="12">Ter331</strain>
    </source>
</reference>
<dbReference type="Gene3D" id="1.10.3730.20">
    <property type="match status" value="1"/>
</dbReference>
<dbReference type="GO" id="GO:0005886">
    <property type="term" value="C:plasma membrane"/>
    <property type="evidence" value="ECO:0007669"/>
    <property type="project" value="UniProtKB-SubCell"/>
</dbReference>
<feature type="transmembrane region" description="Helical" evidence="10">
    <location>
        <begin position="62"/>
        <end position="83"/>
    </location>
</feature>
<comment type="similarity">
    <text evidence="7">Belongs to the drug/metabolite transporter (DMT) superfamily. Small multidrug resistance (SMR) (TC 2.A.7.1) family. Gdx/SugE subfamily.</text>
</comment>
<keyword evidence="4 9" id="KW-0812">Transmembrane</keyword>
<dbReference type="GO" id="GO:1990961">
    <property type="term" value="P:xenobiotic detoxification by transmembrane export across the plasma membrane"/>
    <property type="evidence" value="ECO:0007669"/>
    <property type="project" value="UniProtKB-ARBA"/>
</dbReference>
<keyword evidence="12" id="KW-1185">Reference proteome</keyword>
<dbReference type="SUPFAM" id="SSF103481">
    <property type="entry name" value="Multidrug resistance efflux transporter EmrE"/>
    <property type="match status" value="1"/>
</dbReference>
<keyword evidence="6 10" id="KW-0472">Membrane</keyword>
<dbReference type="STRING" id="1005048.CFU_3211"/>
<protein>
    <recommendedName>
        <fullName evidence="8">Guanidinium exporter</fullName>
    </recommendedName>
</protein>
<dbReference type="NCBIfam" id="NF008512">
    <property type="entry name" value="PRK11431.1"/>
    <property type="match status" value="1"/>
</dbReference>
<evidence type="ECO:0000313" key="12">
    <source>
        <dbReference type="Proteomes" id="UP000008392"/>
    </source>
</evidence>
<dbReference type="eggNOG" id="COG2076">
    <property type="taxonomic scope" value="Bacteria"/>
</dbReference>
<keyword evidence="2" id="KW-0813">Transport</keyword>
<reference evidence="11 12" key="5">
    <citation type="journal article" date="2011" name="ISME J.">
        <title>Dual transcriptional profiling of a bacterial/fungal confrontation: Collimonas fungivorans versus Aspergillus niger.</title>
        <authorList>
            <person name="Mela F."/>
            <person name="Fritsche K."/>
            <person name="de Boer W."/>
            <person name="van Veen J.A."/>
            <person name="de Graaff L.H."/>
            <person name="van den Berg M."/>
            <person name="Leveau J.H."/>
        </authorList>
    </citation>
    <scope>NUCLEOTIDE SEQUENCE [LARGE SCALE GENOMIC DNA]</scope>
    <source>
        <strain evidence="11 12">Ter331</strain>
    </source>
</reference>